<evidence type="ECO:0000256" key="7">
    <source>
        <dbReference type="ARBA" id="ARBA00022792"/>
    </source>
</evidence>
<evidence type="ECO:0000256" key="14">
    <source>
        <dbReference type="ARBA" id="ARBA00023128"/>
    </source>
</evidence>
<organism evidence="22 23">
    <name type="scientific">Pichia inconspicua</name>
    <dbReference type="NCBI Taxonomy" id="52247"/>
    <lineage>
        <taxon>Eukaryota</taxon>
        <taxon>Fungi</taxon>
        <taxon>Dikarya</taxon>
        <taxon>Ascomycota</taxon>
        <taxon>Saccharomycotina</taxon>
        <taxon>Pichiomycetes</taxon>
        <taxon>Pichiales</taxon>
        <taxon>Pichiaceae</taxon>
        <taxon>Pichia</taxon>
    </lineage>
</organism>
<dbReference type="Proteomes" id="UP000307173">
    <property type="component" value="Unassembled WGS sequence"/>
</dbReference>
<dbReference type="STRING" id="52247.A0A4V4NG39"/>
<comment type="cofactor">
    <cofactor evidence="2">
        <name>Cu(2+)</name>
        <dbReference type="ChEBI" id="CHEBI:29036"/>
    </cofactor>
</comment>
<protein>
    <recommendedName>
        <fullName evidence="4">Mitochondrial intermembrane space import and assembly protein 40</fullName>
    </recommendedName>
    <alternativeName>
        <fullName evidence="18">Mitochondrial import inner membrane translocase TIM40</fullName>
    </alternativeName>
</protein>
<dbReference type="GO" id="GO:0005758">
    <property type="term" value="C:mitochondrial intermembrane space"/>
    <property type="evidence" value="ECO:0007669"/>
    <property type="project" value="TreeGrafter"/>
</dbReference>
<keyword evidence="6 20" id="KW-0812">Transmembrane</keyword>
<keyword evidence="8" id="KW-0653">Protein transport</keyword>
<evidence type="ECO:0000256" key="4">
    <source>
        <dbReference type="ARBA" id="ARBA00013714"/>
    </source>
</evidence>
<evidence type="ECO:0000256" key="19">
    <source>
        <dbReference type="SAM" id="Coils"/>
    </source>
</evidence>
<evidence type="ECO:0000256" key="1">
    <source>
        <dbReference type="ARBA" id="ARBA00001947"/>
    </source>
</evidence>
<dbReference type="PROSITE" id="PS51808">
    <property type="entry name" value="CHCH"/>
    <property type="match status" value="1"/>
</dbReference>
<dbReference type="PANTHER" id="PTHR21622">
    <property type="entry name" value="COILED-COIL-HELIX-COILED-COIL-HELIX DOMAIN CONTAINING 4"/>
    <property type="match status" value="1"/>
</dbReference>
<sequence length="273" mass="30905">MFFAARPAFRVAVSSLRRHRNVSSMRKPTMNNSYVPLFTVAACAITSGSMYYYMMNRVKNESESSADVAEKLAEKTVEVIEIVQDEITPDGKEVIDVTDIVVPAEEVKEIAKEVVESVEEVTHVEELEEEAGKEGAFNEETGEINWDCPCLGGMAHGPCGEEFKEAFSCFVYSKEEPKGIECIEKFKGMQDCFRKYPDVYSEELRDEEALQEEVTETKKAVEQAVEQAVMNNDIIESIEEAVEEAKEIKEEIKQTTFDLYSAAQKKIDDFHKK</sequence>
<feature type="transmembrane region" description="Helical" evidence="20">
    <location>
        <begin position="34"/>
        <end position="54"/>
    </location>
</feature>
<evidence type="ECO:0000256" key="20">
    <source>
        <dbReference type="SAM" id="Phobius"/>
    </source>
</evidence>
<keyword evidence="10" id="KW-0735">Signal-anchor</keyword>
<evidence type="ECO:0000256" key="9">
    <source>
        <dbReference type="ARBA" id="ARBA00022946"/>
    </source>
</evidence>
<keyword evidence="17" id="KW-0676">Redox-active center</keyword>
<dbReference type="PANTHER" id="PTHR21622:SF0">
    <property type="entry name" value="COILED-COIL-HELIX-COILED-COIL-HELIX DOMAIN CONTAINING 4"/>
    <property type="match status" value="1"/>
</dbReference>
<evidence type="ECO:0000256" key="2">
    <source>
        <dbReference type="ARBA" id="ARBA00001973"/>
    </source>
</evidence>
<feature type="coiled-coil region" evidence="19">
    <location>
        <begin position="207"/>
        <end position="258"/>
    </location>
</feature>
<evidence type="ECO:0000256" key="3">
    <source>
        <dbReference type="ARBA" id="ARBA00004164"/>
    </source>
</evidence>
<keyword evidence="14" id="KW-0496">Mitochondrion</keyword>
<keyword evidence="16" id="KW-1015">Disulfide bond</keyword>
<evidence type="ECO:0000256" key="16">
    <source>
        <dbReference type="ARBA" id="ARBA00023157"/>
    </source>
</evidence>
<evidence type="ECO:0000256" key="10">
    <source>
        <dbReference type="ARBA" id="ARBA00022968"/>
    </source>
</evidence>
<evidence type="ECO:0000256" key="18">
    <source>
        <dbReference type="ARBA" id="ARBA00033150"/>
    </source>
</evidence>
<evidence type="ECO:0000256" key="17">
    <source>
        <dbReference type="ARBA" id="ARBA00023284"/>
    </source>
</evidence>
<comment type="cofactor">
    <cofactor evidence="1">
        <name>Zn(2+)</name>
        <dbReference type="ChEBI" id="CHEBI:29105"/>
    </cofactor>
</comment>
<dbReference type="GO" id="GO:0045041">
    <property type="term" value="P:protein import into mitochondrial intermembrane space"/>
    <property type="evidence" value="ECO:0007669"/>
    <property type="project" value="InterPro"/>
</dbReference>
<keyword evidence="23" id="KW-1185">Reference proteome</keyword>
<dbReference type="GO" id="GO:0005743">
    <property type="term" value="C:mitochondrial inner membrane"/>
    <property type="evidence" value="ECO:0007669"/>
    <property type="project" value="UniProtKB-SubCell"/>
</dbReference>
<proteinExistence type="predicted"/>
<reference evidence="22 23" key="1">
    <citation type="journal article" date="2019" name="Front. Genet.">
        <title>Whole-Genome Sequencing of the Opportunistic Yeast Pathogen Candida inconspicua Uncovers Its Hybrid Origin.</title>
        <authorList>
            <person name="Mixao V."/>
            <person name="Hansen A.P."/>
            <person name="Saus E."/>
            <person name="Boekhout T."/>
            <person name="Lass-Florl C."/>
            <person name="Gabaldon T."/>
        </authorList>
    </citation>
    <scope>NUCLEOTIDE SEQUENCE [LARGE SCALE GENOMIC DNA]</scope>
    <source>
        <strain evidence="22 23">CBS 180</strain>
    </source>
</reference>
<evidence type="ECO:0000256" key="13">
    <source>
        <dbReference type="ARBA" id="ARBA00023010"/>
    </source>
</evidence>
<dbReference type="InterPro" id="IPR039289">
    <property type="entry name" value="CHCHD4"/>
</dbReference>
<feature type="domain" description="CHCH" evidence="21">
    <location>
        <begin position="159"/>
        <end position="195"/>
    </location>
</feature>
<keyword evidence="19" id="KW-0175">Coiled coil</keyword>
<evidence type="ECO:0000256" key="5">
    <source>
        <dbReference type="ARBA" id="ARBA00022448"/>
    </source>
</evidence>
<evidence type="ECO:0000256" key="15">
    <source>
        <dbReference type="ARBA" id="ARBA00023136"/>
    </source>
</evidence>
<evidence type="ECO:0000313" key="23">
    <source>
        <dbReference type="Proteomes" id="UP000307173"/>
    </source>
</evidence>
<keyword evidence="15 20" id="KW-0472">Membrane</keyword>
<accession>A0A4V4NG39</accession>
<evidence type="ECO:0000256" key="6">
    <source>
        <dbReference type="ARBA" id="ARBA00022692"/>
    </source>
</evidence>
<dbReference type="EMBL" id="SELW01000142">
    <property type="protein sequence ID" value="TID30470.1"/>
    <property type="molecule type" value="Genomic_DNA"/>
</dbReference>
<dbReference type="GO" id="GO:0015035">
    <property type="term" value="F:protein-disulfide reductase activity"/>
    <property type="evidence" value="ECO:0007669"/>
    <property type="project" value="InterPro"/>
</dbReference>
<dbReference type="OrthoDB" id="7481291at2759"/>
<evidence type="ECO:0000259" key="21">
    <source>
        <dbReference type="Pfam" id="PF06747"/>
    </source>
</evidence>
<keyword evidence="7" id="KW-0999">Mitochondrion inner membrane</keyword>
<dbReference type="FunFam" id="1.10.287.2900:FF:000002">
    <property type="entry name" value="Mitochondrial intermembrane space import and assembly protein"/>
    <property type="match status" value="1"/>
</dbReference>
<keyword evidence="12" id="KW-0560">Oxidoreductase</keyword>
<dbReference type="Pfam" id="PF06747">
    <property type="entry name" value="CHCH"/>
    <property type="match status" value="1"/>
</dbReference>
<dbReference type="Gene3D" id="1.10.287.2900">
    <property type="match status" value="1"/>
</dbReference>
<comment type="caution">
    <text evidence="22">The sequence shown here is derived from an EMBL/GenBank/DDBJ whole genome shotgun (WGS) entry which is preliminary data.</text>
</comment>
<evidence type="ECO:0000256" key="11">
    <source>
        <dbReference type="ARBA" id="ARBA00022989"/>
    </source>
</evidence>
<dbReference type="AlphaFoldDB" id="A0A4V4NG39"/>
<evidence type="ECO:0000313" key="22">
    <source>
        <dbReference type="EMBL" id="TID30470.1"/>
    </source>
</evidence>
<name>A0A4V4NG39_9ASCO</name>
<comment type="subcellular location">
    <subcellularLocation>
        <location evidence="3">Mitochondrion inner membrane</location>
        <topology evidence="3">Single-pass type II membrane protein</topology>
        <orientation evidence="3">Intermembrane side</orientation>
    </subcellularLocation>
</comment>
<keyword evidence="5" id="KW-0813">Transport</keyword>
<gene>
    <name evidence="22" type="ORF">CANINC_000981</name>
</gene>
<evidence type="ECO:0000256" key="8">
    <source>
        <dbReference type="ARBA" id="ARBA00022927"/>
    </source>
</evidence>
<keyword evidence="11 20" id="KW-1133">Transmembrane helix</keyword>
<keyword evidence="9" id="KW-0809">Transit peptide</keyword>
<evidence type="ECO:0000256" key="12">
    <source>
        <dbReference type="ARBA" id="ARBA00023002"/>
    </source>
</evidence>
<keyword evidence="13" id="KW-0811">Translocation</keyword>
<dbReference type="InterPro" id="IPR010625">
    <property type="entry name" value="CHCH"/>
</dbReference>